<gene>
    <name evidence="4" type="ORF">ACFQ08_07425</name>
</gene>
<feature type="domain" description="ATPase AAA-type core" evidence="3">
    <location>
        <begin position="320"/>
        <end position="423"/>
    </location>
</feature>
<dbReference type="InterPro" id="IPR027417">
    <property type="entry name" value="P-loop_NTPase"/>
</dbReference>
<dbReference type="PANTHER" id="PTHR32182:SF22">
    <property type="entry name" value="ATP-DEPENDENT ENDONUCLEASE, OLD FAMILY-RELATED"/>
    <property type="match status" value="1"/>
</dbReference>
<dbReference type="Proteomes" id="UP001597024">
    <property type="component" value="Unassembled WGS sequence"/>
</dbReference>
<comment type="caution">
    <text evidence="4">The sequence shown here is derived from an EMBL/GenBank/DDBJ whole genome shotgun (WGS) entry which is preliminary data.</text>
</comment>
<name>A0ABW3DN57_9ACTN</name>
<feature type="region of interest" description="Disordered" evidence="2">
    <location>
        <begin position="214"/>
        <end position="238"/>
    </location>
</feature>
<evidence type="ECO:0000256" key="2">
    <source>
        <dbReference type="SAM" id="MobiDB-lite"/>
    </source>
</evidence>
<proteinExistence type="predicted"/>
<organism evidence="4 5">
    <name type="scientific">Streptosporangium algeriense</name>
    <dbReference type="NCBI Taxonomy" id="1682748"/>
    <lineage>
        <taxon>Bacteria</taxon>
        <taxon>Bacillati</taxon>
        <taxon>Actinomycetota</taxon>
        <taxon>Actinomycetes</taxon>
        <taxon>Streptosporangiales</taxon>
        <taxon>Streptosporangiaceae</taxon>
        <taxon>Streptosporangium</taxon>
    </lineage>
</organism>
<sequence length="492" mass="53701">MSPYLMVGRASSPSIAWACGKALMLTRLEVDGFKNLLQFEVDLGPFTCIAGVNGTGKSNIFDAVQFISLLADKSLIEAAQEVRGVHGERLGDPRDLFWDGYSGAHHTMRFAAEMIVPGEIEDDFGRPAKPSITFLRYELEIGYVPPRGIEKIGRLSLLAENLRHIKLGDAPEKLRFRHSAGGFRKAVLHGRRAGTAFISTTKDADGQPIISIHQDGGSRGQPKPAAASRAPATVVSTVTSSDDPTVLAARREMQSWRRLALEPSALRTADRYVDQRQMDPTGRHLAATLFRIAYEDGDPERVYARVAGRLADLSGVDVRELRVEQDDVRELFTVQLVESGGLALPARSLSEGTLRFLALCVLLEDPSVEGLLCMEEPENGIHPANLNAMVRLVEDLAVDPQEAPGPDNPFRQVIVNTHSPAVVQLVDPQDLLFAEADIRQAPDGKMTRALQLRPLAGSWRDNENSTSRAVTKADILPYLTAPPGAQLTLEIA</sequence>
<evidence type="ECO:0000259" key="3">
    <source>
        <dbReference type="Pfam" id="PF13304"/>
    </source>
</evidence>
<keyword evidence="1" id="KW-0742">SOS response</keyword>
<dbReference type="EMBL" id="JBHTHX010000157">
    <property type="protein sequence ID" value="MFD0884382.1"/>
    <property type="molecule type" value="Genomic_DNA"/>
</dbReference>
<keyword evidence="5" id="KW-1185">Reference proteome</keyword>
<dbReference type="PANTHER" id="PTHR32182">
    <property type="entry name" value="DNA REPLICATION AND REPAIR PROTEIN RECF"/>
    <property type="match status" value="1"/>
</dbReference>
<evidence type="ECO:0000256" key="1">
    <source>
        <dbReference type="ARBA" id="ARBA00023236"/>
    </source>
</evidence>
<reference evidence="5" key="1">
    <citation type="journal article" date="2019" name="Int. J. Syst. Evol. Microbiol.">
        <title>The Global Catalogue of Microorganisms (GCM) 10K type strain sequencing project: providing services to taxonomists for standard genome sequencing and annotation.</title>
        <authorList>
            <consortium name="The Broad Institute Genomics Platform"/>
            <consortium name="The Broad Institute Genome Sequencing Center for Infectious Disease"/>
            <person name="Wu L."/>
            <person name="Ma J."/>
        </authorList>
    </citation>
    <scope>NUCLEOTIDE SEQUENCE [LARGE SCALE GENOMIC DNA]</scope>
    <source>
        <strain evidence="5">CCUG 62974</strain>
    </source>
</reference>
<evidence type="ECO:0000313" key="4">
    <source>
        <dbReference type="EMBL" id="MFD0884382.1"/>
    </source>
</evidence>
<dbReference type="Gene3D" id="3.40.50.300">
    <property type="entry name" value="P-loop containing nucleotide triphosphate hydrolases"/>
    <property type="match status" value="2"/>
</dbReference>
<keyword evidence="1" id="KW-0227">DNA damage</keyword>
<dbReference type="InterPro" id="IPR003959">
    <property type="entry name" value="ATPase_AAA_core"/>
</dbReference>
<accession>A0ABW3DN57</accession>
<protein>
    <submittedName>
        <fullName evidence="4">AAA family ATPase</fullName>
    </submittedName>
</protein>
<dbReference type="Pfam" id="PF13304">
    <property type="entry name" value="AAA_21"/>
    <property type="match status" value="1"/>
</dbReference>
<evidence type="ECO:0000313" key="5">
    <source>
        <dbReference type="Proteomes" id="UP001597024"/>
    </source>
</evidence>
<dbReference type="SUPFAM" id="SSF52540">
    <property type="entry name" value="P-loop containing nucleoside triphosphate hydrolases"/>
    <property type="match status" value="1"/>
</dbReference>